<dbReference type="Proteomes" id="UP000218542">
    <property type="component" value="Unassembled WGS sequence"/>
</dbReference>
<accession>A0A286TUY0</accession>
<keyword evidence="2" id="KW-0540">Nuclease</keyword>
<dbReference type="AlphaFoldDB" id="A0A286TUY0"/>
<comment type="caution">
    <text evidence="8">The sequence shown here is derived from an EMBL/GenBank/DDBJ whole genome shotgun (WGS) entry which is preliminary data.</text>
</comment>
<evidence type="ECO:0000259" key="6">
    <source>
        <dbReference type="Pfam" id="PF03755"/>
    </source>
</evidence>
<dbReference type="GO" id="GO:0016787">
    <property type="term" value="F:hydrolase activity"/>
    <property type="evidence" value="ECO:0007669"/>
    <property type="project" value="UniProtKB-KW"/>
</dbReference>
<keyword evidence="4" id="KW-0378">Hydrolase</keyword>
<evidence type="ECO:0000256" key="2">
    <source>
        <dbReference type="ARBA" id="ARBA00022722"/>
    </source>
</evidence>
<dbReference type="InterPro" id="IPR013527">
    <property type="entry name" value="YicC-like_N"/>
</dbReference>
<evidence type="ECO:0000259" key="7">
    <source>
        <dbReference type="Pfam" id="PF08340"/>
    </source>
</evidence>
<comment type="similarity">
    <text evidence="5">Belongs to the YicC/YloC family.</text>
</comment>
<evidence type="ECO:0000256" key="4">
    <source>
        <dbReference type="ARBA" id="ARBA00022801"/>
    </source>
</evidence>
<dbReference type="OrthoDB" id="9771229at2"/>
<dbReference type="NCBIfam" id="TIGR00255">
    <property type="entry name" value="YicC/YloC family endoribonuclease"/>
    <property type="match status" value="1"/>
</dbReference>
<feature type="domain" description="Endoribonuclease YicC-like C-terminal" evidence="7">
    <location>
        <begin position="176"/>
        <end position="297"/>
    </location>
</feature>
<keyword evidence="3" id="KW-0255">Endonuclease</keyword>
<organism evidence="8 9">
    <name type="scientific">Candidatus Scalindua japonica</name>
    <dbReference type="NCBI Taxonomy" id="1284222"/>
    <lineage>
        <taxon>Bacteria</taxon>
        <taxon>Pseudomonadati</taxon>
        <taxon>Planctomycetota</taxon>
        <taxon>Candidatus Brocadiia</taxon>
        <taxon>Candidatus Brocadiales</taxon>
        <taxon>Candidatus Scalinduaceae</taxon>
        <taxon>Candidatus Scalindua</taxon>
    </lineage>
</organism>
<evidence type="ECO:0000313" key="9">
    <source>
        <dbReference type="Proteomes" id="UP000218542"/>
    </source>
</evidence>
<evidence type="ECO:0000313" key="8">
    <source>
        <dbReference type="EMBL" id="GAX59645.1"/>
    </source>
</evidence>
<reference evidence="9" key="1">
    <citation type="journal article" date="2017" name="Environ. Microbiol. Rep.">
        <title>Genetic Diversity of Marine Anaerobic Ammonium-Oxidizing Bacteria as Revealed by Genomic and Proteomic Analyses of 'Candidatus Scalindua japonica'.</title>
        <authorList>
            <person name="Oshiki M."/>
            <person name="Mizuto K."/>
            <person name="Kimura Z."/>
            <person name="Kindaichi T."/>
            <person name="Satoh H."/>
            <person name="Okabe S."/>
        </authorList>
    </citation>
    <scope>NUCLEOTIDE SEQUENCE [LARGE SCALE GENOMIC DNA]</scope>
    <source>
        <strain evidence="9">husup-a2</strain>
    </source>
</reference>
<dbReference type="GO" id="GO:0004521">
    <property type="term" value="F:RNA endonuclease activity"/>
    <property type="evidence" value="ECO:0007669"/>
    <property type="project" value="InterPro"/>
</dbReference>
<dbReference type="PANTHER" id="PTHR30636:SF3">
    <property type="entry name" value="UPF0701 PROTEIN YICC"/>
    <property type="match status" value="1"/>
</dbReference>
<dbReference type="InterPro" id="IPR005229">
    <property type="entry name" value="YicC/YloC-like"/>
</dbReference>
<feature type="domain" description="Endoribonuclease YicC-like N-terminal" evidence="6">
    <location>
        <begin position="2"/>
        <end position="159"/>
    </location>
</feature>
<comment type="cofactor">
    <cofactor evidence="1">
        <name>a divalent metal cation</name>
        <dbReference type="ChEBI" id="CHEBI:60240"/>
    </cofactor>
</comment>
<name>A0A286TUY0_9BACT</name>
<dbReference type="RefSeq" id="WP_096892782.1">
    <property type="nucleotide sequence ID" value="NZ_BAOS01000004.1"/>
</dbReference>
<gene>
    <name evidence="8" type="ORF">SCALIN_C04_0133</name>
</gene>
<dbReference type="Pfam" id="PF08340">
    <property type="entry name" value="YicC-like_C"/>
    <property type="match status" value="1"/>
</dbReference>
<dbReference type="EMBL" id="BAOS01000004">
    <property type="protein sequence ID" value="GAX59645.1"/>
    <property type="molecule type" value="Genomic_DNA"/>
</dbReference>
<evidence type="ECO:0000256" key="3">
    <source>
        <dbReference type="ARBA" id="ARBA00022759"/>
    </source>
</evidence>
<proteinExistence type="inferred from homology"/>
<dbReference type="InterPro" id="IPR013551">
    <property type="entry name" value="YicC-like_C"/>
</dbReference>
<evidence type="ECO:0000256" key="1">
    <source>
        <dbReference type="ARBA" id="ARBA00001968"/>
    </source>
</evidence>
<evidence type="ECO:0000256" key="5">
    <source>
        <dbReference type="ARBA" id="ARBA00035648"/>
    </source>
</evidence>
<dbReference type="Pfam" id="PF03755">
    <property type="entry name" value="YicC-like_N"/>
    <property type="match status" value="1"/>
</dbReference>
<protein>
    <submittedName>
        <fullName evidence="8">Stress-induced protein</fullName>
    </submittedName>
</protein>
<dbReference type="PANTHER" id="PTHR30636">
    <property type="entry name" value="UPF0701 PROTEIN YICC"/>
    <property type="match status" value="1"/>
</dbReference>
<sequence length="297" mass="34245">MIKSMTGFGRSELKNELKAIVVEIRSVNNKYLKLNIRIPELLAEFEDKIEKLLKKELVRGTINLTIEYKSCDVMPKCVVNKDVLKEYYNIIGEARKEISFQQDVTLDNLISLPGVLEYKKDLGNGRTEDDGFWHELEQVVKLSINDLKKMREAEGQNLRTEINKWKNKISALLDEIETMAPKVVLDYSTRIQDRISTLLAGTDSKIEESDLHKEIAIFADRCDISEEIGRLKSHILLFDNVMDNEEPNGRKLEFIVQEMFREANTIASKANNSDIIKDVISIKTDIERIKEQILNIE</sequence>
<keyword evidence="9" id="KW-1185">Reference proteome</keyword>